<evidence type="ECO:0000256" key="4">
    <source>
        <dbReference type="ARBA" id="ARBA00022840"/>
    </source>
</evidence>
<dbReference type="InterPro" id="IPR003439">
    <property type="entry name" value="ABC_transporter-like_ATP-bd"/>
</dbReference>
<accession>A0A939T7C3</accession>
<feature type="domain" description="ABC transporter" evidence="5">
    <location>
        <begin position="13"/>
        <end position="248"/>
    </location>
</feature>
<keyword evidence="3" id="KW-0547">Nucleotide-binding</keyword>
<dbReference type="CDD" id="cd03216">
    <property type="entry name" value="ABC_Carb_Monos_I"/>
    <property type="match status" value="1"/>
</dbReference>
<dbReference type="PROSITE" id="PS00211">
    <property type="entry name" value="ABC_TRANSPORTER_1"/>
    <property type="match status" value="1"/>
</dbReference>
<dbReference type="AlphaFoldDB" id="A0A939T7C3"/>
<dbReference type="InterPro" id="IPR003593">
    <property type="entry name" value="AAA+_ATPase"/>
</dbReference>
<dbReference type="InterPro" id="IPR050107">
    <property type="entry name" value="ABC_carbohydrate_import_ATPase"/>
</dbReference>
<dbReference type="InterPro" id="IPR017871">
    <property type="entry name" value="ABC_transporter-like_CS"/>
</dbReference>
<gene>
    <name evidence="6" type="ORF">J4573_32535</name>
</gene>
<dbReference type="CDD" id="cd03215">
    <property type="entry name" value="ABC_Carb_Monos_II"/>
    <property type="match status" value="1"/>
</dbReference>
<feature type="domain" description="ABC transporter" evidence="5">
    <location>
        <begin position="260"/>
        <end position="502"/>
    </location>
</feature>
<evidence type="ECO:0000256" key="1">
    <source>
        <dbReference type="ARBA" id="ARBA00022448"/>
    </source>
</evidence>
<dbReference type="RefSeq" id="WP_208259750.1">
    <property type="nucleotide sequence ID" value="NZ_JAGEOJ010000014.1"/>
</dbReference>
<dbReference type="PANTHER" id="PTHR43790:SF9">
    <property type="entry name" value="GALACTOFURANOSE TRANSPORTER ATP-BINDING PROTEIN YTFR"/>
    <property type="match status" value="1"/>
</dbReference>
<organism evidence="6 7">
    <name type="scientific">Actinomadura barringtoniae</name>
    <dbReference type="NCBI Taxonomy" id="1427535"/>
    <lineage>
        <taxon>Bacteria</taxon>
        <taxon>Bacillati</taxon>
        <taxon>Actinomycetota</taxon>
        <taxon>Actinomycetes</taxon>
        <taxon>Streptosporangiales</taxon>
        <taxon>Thermomonosporaceae</taxon>
        <taxon>Actinomadura</taxon>
    </lineage>
</organism>
<evidence type="ECO:0000256" key="2">
    <source>
        <dbReference type="ARBA" id="ARBA00022737"/>
    </source>
</evidence>
<evidence type="ECO:0000259" key="5">
    <source>
        <dbReference type="PROSITE" id="PS50893"/>
    </source>
</evidence>
<keyword evidence="1" id="KW-0813">Transport</keyword>
<dbReference type="PANTHER" id="PTHR43790">
    <property type="entry name" value="CARBOHYDRATE TRANSPORT ATP-BINDING PROTEIN MG119-RELATED"/>
    <property type="match status" value="1"/>
</dbReference>
<reference evidence="6" key="1">
    <citation type="submission" date="2021-03" db="EMBL/GenBank/DDBJ databases">
        <authorList>
            <person name="Kanchanasin P."/>
            <person name="Saeng-In P."/>
            <person name="Phongsopitanun W."/>
            <person name="Yuki M."/>
            <person name="Kudo T."/>
            <person name="Ohkuma M."/>
            <person name="Tanasupawat S."/>
        </authorList>
    </citation>
    <scope>NUCLEOTIDE SEQUENCE</scope>
    <source>
        <strain evidence="6">GKU 128</strain>
    </source>
</reference>
<dbReference type="EMBL" id="JAGEOJ010000014">
    <property type="protein sequence ID" value="MBO2451854.1"/>
    <property type="molecule type" value="Genomic_DNA"/>
</dbReference>
<comment type="caution">
    <text evidence="6">The sequence shown here is derived from an EMBL/GenBank/DDBJ whole genome shotgun (WGS) entry which is preliminary data.</text>
</comment>
<dbReference type="Gene3D" id="3.40.50.300">
    <property type="entry name" value="P-loop containing nucleotide triphosphate hydrolases"/>
    <property type="match status" value="2"/>
</dbReference>
<dbReference type="SMART" id="SM00382">
    <property type="entry name" value="AAA"/>
    <property type="match status" value="2"/>
</dbReference>
<keyword evidence="2" id="KW-0677">Repeat</keyword>
<proteinExistence type="predicted"/>
<evidence type="ECO:0000256" key="3">
    <source>
        <dbReference type="ARBA" id="ARBA00022741"/>
    </source>
</evidence>
<dbReference type="InterPro" id="IPR027417">
    <property type="entry name" value="P-loop_NTPase"/>
</dbReference>
<dbReference type="GO" id="GO:0016887">
    <property type="term" value="F:ATP hydrolysis activity"/>
    <property type="evidence" value="ECO:0007669"/>
    <property type="project" value="InterPro"/>
</dbReference>
<name>A0A939T7C3_9ACTN</name>
<dbReference type="Proteomes" id="UP000669179">
    <property type="component" value="Unassembled WGS sequence"/>
</dbReference>
<evidence type="ECO:0000313" key="6">
    <source>
        <dbReference type="EMBL" id="MBO2451854.1"/>
    </source>
</evidence>
<protein>
    <submittedName>
        <fullName evidence="6">Sugar ABC transporter ATP-binding protein</fullName>
    </submittedName>
</protein>
<evidence type="ECO:0000313" key="7">
    <source>
        <dbReference type="Proteomes" id="UP000669179"/>
    </source>
</evidence>
<keyword evidence="4 6" id="KW-0067">ATP-binding</keyword>
<dbReference type="SUPFAM" id="SSF52540">
    <property type="entry name" value="P-loop containing nucleoside triphosphate hydrolases"/>
    <property type="match status" value="2"/>
</dbReference>
<keyword evidence="7" id="KW-1185">Reference proteome</keyword>
<dbReference type="PROSITE" id="PS50893">
    <property type="entry name" value="ABC_TRANSPORTER_2"/>
    <property type="match status" value="2"/>
</dbReference>
<sequence length="502" mass="53581">MAPVPLAEAVPLVEATGVSKRFGSTVALADARLTVLPGESHALVGRNGAGKSTLVNVLTGIFPPDTGEVWFDGEPAPKAGDRDGWRAKVACVYQKSTIIPELTVAENLFINRQPATRGVIGWKRMRREAAELLSTWDVQVDPSVAAGELNVQDRQFVEIARALSFGARFIILDEPTAQLDNAEIERLFTRMRSLQDSGVTFLFISHHLQEVYEVCQTVTVFRDARWIATEPVADLPRGALVEAMTGEAADLGRTTGHREPVTADVRLAVTGLSDGAYEDVSLDVRRGEVVGLAGSSASGKIELAEALVGLRRPGGGTATLDGRPVPFGDVRKAMSAGIGFVPRDRHGQGLVAGLSVGENATMTIADRLGPFGIISPRRLREAARTSIKGLDIKTQGPEQPVNGLSGGNQQKVVMARALAVEPRLLVLINPTAGVDVKSKEALLAVVDEIRQGGTSVIIISDELDDLRPCDRVLVFFHGRITAEHAAGWNDHDLVASIEGVSS</sequence>
<dbReference type="Pfam" id="PF00005">
    <property type="entry name" value="ABC_tran"/>
    <property type="match status" value="2"/>
</dbReference>
<dbReference type="GO" id="GO:0005524">
    <property type="term" value="F:ATP binding"/>
    <property type="evidence" value="ECO:0007669"/>
    <property type="project" value="UniProtKB-KW"/>
</dbReference>